<proteinExistence type="predicted"/>
<evidence type="ECO:0000313" key="3">
    <source>
        <dbReference type="Proteomes" id="UP000184066"/>
    </source>
</evidence>
<dbReference type="InterPro" id="IPR024690">
    <property type="entry name" value="CN_hydtase_beta_dom_C"/>
</dbReference>
<accession>A0A1M7SR97</accession>
<dbReference type="EMBL" id="FRDL01000003">
    <property type="protein sequence ID" value="SHN61019.1"/>
    <property type="molecule type" value="Genomic_DNA"/>
</dbReference>
<dbReference type="Pfam" id="PF02211">
    <property type="entry name" value="NHase_beta_C"/>
    <property type="match status" value="1"/>
</dbReference>
<dbReference type="Proteomes" id="UP000184066">
    <property type="component" value="Unassembled WGS sequence"/>
</dbReference>
<dbReference type="RefSeq" id="WP_072746718.1">
    <property type="nucleotide sequence ID" value="NZ_FOHL01000001.1"/>
</dbReference>
<evidence type="ECO:0000259" key="1">
    <source>
        <dbReference type="Pfam" id="PF02211"/>
    </source>
</evidence>
<protein>
    <submittedName>
        <fullName evidence="2">Nitrile hydratase</fullName>
    </submittedName>
</protein>
<dbReference type="OrthoDB" id="3478924at2"/>
<reference evidence="2 3" key="1">
    <citation type="submission" date="2016-12" db="EMBL/GenBank/DDBJ databases">
        <authorList>
            <person name="Song W.-J."/>
            <person name="Kurnit D.M."/>
        </authorList>
    </citation>
    <scope>NUCLEOTIDE SEQUENCE [LARGE SCALE GENOMIC DNA]</scope>
    <source>
        <strain evidence="2 3">CGMCC 1.10808</strain>
    </source>
</reference>
<gene>
    <name evidence="2" type="ORF">SAMN05216200_103128</name>
</gene>
<dbReference type="InterPro" id="IPR008990">
    <property type="entry name" value="Elect_transpt_acc-like_dom_sf"/>
</dbReference>
<dbReference type="SUPFAM" id="SSF50090">
    <property type="entry name" value="Electron transport accessory proteins"/>
    <property type="match status" value="1"/>
</dbReference>
<keyword evidence="3" id="KW-1185">Reference proteome</keyword>
<sequence>MAERVRVRAWAPPGLHVRTPWYLRGRVGEIERELGLFANPEQLAYGLPARKLRLYRVRFTMAELWGPRAERPDDVLEAEIFEHWLEPLDDAS</sequence>
<dbReference type="STRING" id="1189325.SAMN04488119_101127"/>
<name>A0A1M7SR97_9RHOB</name>
<feature type="domain" description="Nitrile hydratase beta subunit" evidence="1">
    <location>
        <begin position="3"/>
        <end position="87"/>
    </location>
</feature>
<organism evidence="2 3">
    <name type="scientific">Oceanicella actignis</name>
    <dbReference type="NCBI Taxonomy" id="1189325"/>
    <lineage>
        <taxon>Bacteria</taxon>
        <taxon>Pseudomonadati</taxon>
        <taxon>Pseudomonadota</taxon>
        <taxon>Alphaproteobacteria</taxon>
        <taxon>Rhodobacterales</taxon>
        <taxon>Paracoccaceae</taxon>
        <taxon>Oceanicella</taxon>
    </lineage>
</organism>
<evidence type="ECO:0000313" key="2">
    <source>
        <dbReference type="EMBL" id="SHN61019.1"/>
    </source>
</evidence>
<dbReference type="AlphaFoldDB" id="A0A1M7SR97"/>
<dbReference type="Gene3D" id="2.30.30.50">
    <property type="match status" value="1"/>
</dbReference>